<keyword evidence="4" id="KW-1133">Transmembrane helix</keyword>
<sequence>MTDPLRPVPRWLHVWAVLAVLATLVLLAIGQLVTSFAAGMADPVWPTEPWYVFRTATDTEKERFRKDYQFFLEHSHRIAGYTIGGLVIVLSLGVWATEPRKPVRWIALAGIFVLIVGYGEFHRGLMAQRDKLPADVRLPMGAVGVALLGLGTMLAVGVWGLLTRAPGAGLRLLAGLALVAVMIQGLLGGFRVKLNELVGTDLAAFHGIFAQIVLGLLTSIAVLSARASSSVSAESRRLGRWTCVLALLVFVQVAFGAMVRHYPIPLSQRLHFATAFLATALAVWALRAVFVDSVTRARAGWFAWVLAALLVAQLYLGIEAWLAKFGAYMPPDMVPITAEGGAIRTLHALVGSGVWAASLALALSLWRPAPVPSNTLNPHVSVRAVEHAQSPARTPEIVASHLRGDAR</sequence>
<dbReference type="EMBL" id="JAGKQQ010000001">
    <property type="protein sequence ID" value="MBP3957388.1"/>
    <property type="molecule type" value="Genomic_DNA"/>
</dbReference>
<keyword evidence="4" id="KW-0812">Transmembrane</keyword>
<feature type="transmembrane region" description="Helical" evidence="4">
    <location>
        <begin position="301"/>
        <end position="322"/>
    </location>
</feature>
<keyword evidence="4" id="KW-0472">Membrane</keyword>
<feature type="transmembrane region" description="Helical" evidence="4">
    <location>
        <begin position="12"/>
        <end position="33"/>
    </location>
</feature>
<feature type="transmembrane region" description="Helical" evidence="4">
    <location>
        <begin position="270"/>
        <end position="289"/>
    </location>
</feature>
<evidence type="ECO:0000313" key="6">
    <source>
        <dbReference type="Proteomes" id="UP000676565"/>
    </source>
</evidence>
<accession>A0ABS5BWX5</accession>
<dbReference type="PANTHER" id="PTHR35457">
    <property type="entry name" value="HEME A SYNTHASE"/>
    <property type="match status" value="1"/>
</dbReference>
<dbReference type="PANTHER" id="PTHR35457:SF1">
    <property type="entry name" value="HEME A SYNTHASE"/>
    <property type="match status" value="1"/>
</dbReference>
<gene>
    <name evidence="5" type="ORF">J8F10_19250</name>
</gene>
<evidence type="ECO:0000256" key="1">
    <source>
        <dbReference type="ARBA" id="ARBA00022723"/>
    </source>
</evidence>
<evidence type="ECO:0000256" key="3">
    <source>
        <dbReference type="ARBA" id="ARBA00023004"/>
    </source>
</evidence>
<feature type="transmembrane region" description="Helical" evidence="4">
    <location>
        <begin position="169"/>
        <end position="190"/>
    </location>
</feature>
<protein>
    <recommendedName>
        <fullName evidence="7">Cytochrome oxidase assembly protein</fullName>
    </recommendedName>
</protein>
<feature type="transmembrane region" description="Helical" evidence="4">
    <location>
        <begin position="342"/>
        <end position="366"/>
    </location>
</feature>
<feature type="transmembrane region" description="Helical" evidence="4">
    <location>
        <begin position="103"/>
        <end position="121"/>
    </location>
</feature>
<evidence type="ECO:0000256" key="4">
    <source>
        <dbReference type="SAM" id="Phobius"/>
    </source>
</evidence>
<keyword evidence="1" id="KW-0479">Metal-binding</keyword>
<proteinExistence type="predicted"/>
<comment type="caution">
    <text evidence="5">The sequence shown here is derived from an EMBL/GenBank/DDBJ whole genome shotgun (WGS) entry which is preliminary data.</text>
</comment>
<dbReference type="Proteomes" id="UP000676565">
    <property type="component" value="Unassembled WGS sequence"/>
</dbReference>
<keyword evidence="6" id="KW-1185">Reference proteome</keyword>
<evidence type="ECO:0000256" key="2">
    <source>
        <dbReference type="ARBA" id="ARBA00023002"/>
    </source>
</evidence>
<evidence type="ECO:0008006" key="7">
    <source>
        <dbReference type="Google" id="ProtNLM"/>
    </source>
</evidence>
<feature type="transmembrane region" description="Helical" evidence="4">
    <location>
        <begin position="78"/>
        <end position="96"/>
    </location>
</feature>
<dbReference type="InterPro" id="IPR050450">
    <property type="entry name" value="COX15/CtaA_HemeA_synthase"/>
</dbReference>
<feature type="transmembrane region" description="Helical" evidence="4">
    <location>
        <begin position="202"/>
        <end position="226"/>
    </location>
</feature>
<keyword evidence="2" id="KW-0560">Oxidoreductase</keyword>
<dbReference type="RefSeq" id="WP_210656394.1">
    <property type="nucleotide sequence ID" value="NZ_JAGKQQ010000001.1"/>
</dbReference>
<name>A0ABS5BWX5_9BACT</name>
<reference evidence="5 6" key="1">
    <citation type="submission" date="2021-04" db="EMBL/GenBank/DDBJ databases">
        <authorList>
            <person name="Ivanova A."/>
        </authorList>
    </citation>
    <scope>NUCLEOTIDE SEQUENCE [LARGE SCALE GENOMIC DNA]</scope>
    <source>
        <strain evidence="5 6">G18</strain>
    </source>
</reference>
<evidence type="ECO:0000313" key="5">
    <source>
        <dbReference type="EMBL" id="MBP3957388.1"/>
    </source>
</evidence>
<organism evidence="5 6">
    <name type="scientific">Gemmata palustris</name>
    <dbReference type="NCBI Taxonomy" id="2822762"/>
    <lineage>
        <taxon>Bacteria</taxon>
        <taxon>Pseudomonadati</taxon>
        <taxon>Planctomycetota</taxon>
        <taxon>Planctomycetia</taxon>
        <taxon>Gemmatales</taxon>
        <taxon>Gemmataceae</taxon>
        <taxon>Gemmata</taxon>
    </lineage>
</organism>
<feature type="transmembrane region" description="Helical" evidence="4">
    <location>
        <begin position="141"/>
        <end position="162"/>
    </location>
</feature>
<keyword evidence="3" id="KW-0408">Iron</keyword>
<feature type="transmembrane region" description="Helical" evidence="4">
    <location>
        <begin position="238"/>
        <end position="258"/>
    </location>
</feature>